<dbReference type="EMBL" id="BK015960">
    <property type="protein sequence ID" value="DAF87168.1"/>
    <property type="molecule type" value="Genomic_DNA"/>
</dbReference>
<evidence type="ECO:0000313" key="1">
    <source>
        <dbReference type="EMBL" id="DAF87168.1"/>
    </source>
</evidence>
<proteinExistence type="predicted"/>
<sequence length="348" mass="35342">MDKSQTEYLAWRAALKGNYRKGVHALRGILASPSQSALFAKSAPAVSLVVDFDASNADGNAAELYKLLCASGIPGECAATYVGSESVAAMAADASAMSALARSCDNAKGLLAASSTAMQAVAASDAALVALWSEPEAVAFLKTKDAAWKAFANPKDPALARAVAKLAGLDPSGYSTIQAVAASSTAMQAVAASSTAMQAVIASSTAMQAVAASSTAMQAVAKKAAVASMKAFLVSLNKEQTLVTAAYKALQDTKAFEKGTAKSQDGVSALDSLCKTANSFVACYLGSYGGSSSQLTNLFYDGTQIASHWSSSKPTSVSESTCNAIGFTNCTFTETGDGQAAIVVYTAI</sequence>
<organism evidence="1">
    <name type="scientific">Myoviridae sp. ctPkm1</name>
    <dbReference type="NCBI Taxonomy" id="2825099"/>
    <lineage>
        <taxon>Viruses</taxon>
        <taxon>Duplodnaviria</taxon>
        <taxon>Heunggongvirae</taxon>
        <taxon>Uroviricota</taxon>
        <taxon>Caudoviricetes</taxon>
    </lineage>
</organism>
<accession>A0A8S5TY90</accession>
<reference evidence="1" key="1">
    <citation type="journal article" date="2021" name="Proc. Natl. Acad. Sci. U.S.A.">
        <title>A Catalog of Tens of Thousands of Viruses from Human Metagenomes Reveals Hidden Associations with Chronic Diseases.</title>
        <authorList>
            <person name="Tisza M.J."/>
            <person name="Buck C.B."/>
        </authorList>
    </citation>
    <scope>NUCLEOTIDE SEQUENCE</scope>
    <source>
        <strain evidence="1">CtPkm1</strain>
    </source>
</reference>
<protein>
    <submittedName>
        <fullName evidence="1">Tail fiber protein</fullName>
    </submittedName>
</protein>
<name>A0A8S5TY90_9CAUD</name>